<reference evidence="1 2" key="1">
    <citation type="submission" date="2017-10" db="EMBL/GenBank/DDBJ databases">
        <title>Sequencing the genomes of 1000 actinobacteria strains.</title>
        <authorList>
            <person name="Klenk H.-P."/>
        </authorList>
    </citation>
    <scope>NUCLEOTIDE SEQUENCE [LARGE SCALE GENOMIC DNA]</scope>
    <source>
        <strain evidence="1 2">DSM 21798</strain>
    </source>
</reference>
<dbReference type="RefSeq" id="WP_211288476.1">
    <property type="nucleotide sequence ID" value="NZ_PDJE01000001.1"/>
</dbReference>
<keyword evidence="2" id="KW-1185">Reference proteome</keyword>
<dbReference type="SUPFAM" id="SSF51735">
    <property type="entry name" value="NAD(P)-binding Rossmann-fold domains"/>
    <property type="match status" value="1"/>
</dbReference>
<dbReference type="Gene3D" id="3.40.50.720">
    <property type="entry name" value="NAD(P)-binding Rossmann-like Domain"/>
    <property type="match status" value="1"/>
</dbReference>
<gene>
    <name evidence="1" type="ORF">ATJ78_3025</name>
</gene>
<dbReference type="PANTHER" id="PTHR43781:SF1">
    <property type="entry name" value="SACCHAROPINE DEHYDROGENASE"/>
    <property type="match status" value="1"/>
</dbReference>
<proteinExistence type="predicted"/>
<dbReference type="AlphaFoldDB" id="A0A2A9E0D2"/>
<accession>A0A2A9E0D2</accession>
<dbReference type="Proteomes" id="UP000221369">
    <property type="component" value="Unassembled WGS sequence"/>
</dbReference>
<protein>
    <submittedName>
        <fullName evidence="1">Short subunit dehydrogenase-like uncharacterized protein</fullName>
    </submittedName>
</protein>
<dbReference type="GO" id="GO:0006813">
    <property type="term" value="P:potassium ion transport"/>
    <property type="evidence" value="ECO:0007669"/>
    <property type="project" value="InterPro"/>
</dbReference>
<dbReference type="PANTHER" id="PTHR43781">
    <property type="entry name" value="SACCHAROPINE DEHYDROGENASE"/>
    <property type="match status" value="1"/>
</dbReference>
<comment type="caution">
    <text evidence="1">The sequence shown here is derived from an EMBL/GenBank/DDBJ whole genome shotgun (WGS) entry which is preliminary data.</text>
</comment>
<sequence>MSNDVWIVGGAGRSGRHIATQLRQRGIEPVLVGRNADRLAEAAKDGERTVVAHSIDEIVAEVRRQHPAVVINTVAPFAETAAELVSTGAHYIDIANDMGAISGLLDRNEKLSARGQTAVTGAGFGVTGTESILVKLLEGRPTPARVRVDMLPSLETEAGTVGESLAASLITGLAYRDPRGSRFGRNLMRLVLPDGSEVSTASMPLGDLAAARHVSKAPTVIAASSMAPTGPIRFVAPLASTLLAVRPLQEFAQRQLARVTVKAQPRPREYSWAHAHVEWDDGSVRDGWLRIGDASTFTGTVPAEVARRLLEGDGRAGAFTPASLFGTDLAEACGAEYLPGLVAA</sequence>
<name>A0A2A9E0D2_9MICO</name>
<organism evidence="1 2">
    <name type="scientific">Paramicrobacterium agarici</name>
    <dbReference type="NCBI Taxonomy" id="630514"/>
    <lineage>
        <taxon>Bacteria</taxon>
        <taxon>Bacillati</taxon>
        <taxon>Actinomycetota</taxon>
        <taxon>Actinomycetes</taxon>
        <taxon>Micrococcales</taxon>
        <taxon>Microbacteriaceae</taxon>
        <taxon>Paramicrobacterium</taxon>
    </lineage>
</organism>
<evidence type="ECO:0000313" key="1">
    <source>
        <dbReference type="EMBL" id="PFG32041.1"/>
    </source>
</evidence>
<dbReference type="InterPro" id="IPR036291">
    <property type="entry name" value="NAD(P)-bd_dom_sf"/>
</dbReference>
<dbReference type="EMBL" id="PDJE01000001">
    <property type="protein sequence ID" value="PFG32041.1"/>
    <property type="molecule type" value="Genomic_DNA"/>
</dbReference>
<evidence type="ECO:0000313" key="2">
    <source>
        <dbReference type="Proteomes" id="UP000221369"/>
    </source>
</evidence>